<dbReference type="Gene3D" id="3.30.300.210">
    <property type="entry name" value="Nutrient germinant receptor protein C, domain 3"/>
    <property type="match status" value="1"/>
</dbReference>
<dbReference type="EMBL" id="QYZD01000005">
    <property type="protein sequence ID" value="RJG24819.1"/>
    <property type="molecule type" value="Genomic_DNA"/>
</dbReference>
<keyword evidence="3" id="KW-0309">Germination</keyword>
<dbReference type="Pfam" id="PF25198">
    <property type="entry name" value="Spore_GerAC_N"/>
    <property type="match status" value="1"/>
</dbReference>
<dbReference type="InterPro" id="IPR057336">
    <property type="entry name" value="GerAC_N"/>
</dbReference>
<evidence type="ECO:0000256" key="7">
    <source>
        <dbReference type="ARBA" id="ARBA00023288"/>
    </source>
</evidence>
<dbReference type="NCBIfam" id="TIGR02887">
    <property type="entry name" value="spore_ger_x_C"/>
    <property type="match status" value="1"/>
</dbReference>
<sequence>MSVAYISRMLIILLILAVLTGCWSRREVNDLIIAVAMGVDRVGEEYLVSVQVVDPGEITAKKASGRSPATVYTEKGKTIFEAVRRMTTTSARKIYFSHLRMFLIGEETARGGIGHVIEFLSRDHEFRTDFYIAIARNMNAENILKNYTTIEKLPANKMFSSLEMSSQSWAATGTVKLDELVTDLMAEGKSPVITGIGHIGDIEEGMTKKNVEVTEPPARLKYRGMAVFRSDKLIGWLNEDESKGYNYFRGKVKSTVGVLPCPHEDGNLSFEQIRMNSRIRVDRHNYPPKVSIDINVVSNIGESQCKIDLTNPNVIQKLENRAGKKVKLGVEGTLKKARSLQTDFVGLGAAIHRSAPEAWAQLKRHWPERMDSVPINIQVHMKLKHSSKTRGTFLEKMKE</sequence>
<name>A0A3A3GLL5_PANTH</name>
<feature type="domain" description="Spore germination GerAC-like C-terminal" evidence="8">
    <location>
        <begin position="224"/>
        <end position="386"/>
    </location>
</feature>
<dbReference type="InterPro" id="IPR046953">
    <property type="entry name" value="Spore_GerAC-like_C"/>
</dbReference>
<evidence type="ECO:0000256" key="5">
    <source>
        <dbReference type="ARBA" id="ARBA00023136"/>
    </source>
</evidence>
<feature type="domain" description="Spore germination protein N-terminal" evidence="9">
    <location>
        <begin position="25"/>
        <end position="196"/>
    </location>
</feature>
<dbReference type="GO" id="GO:0016020">
    <property type="term" value="C:membrane"/>
    <property type="evidence" value="ECO:0007669"/>
    <property type="project" value="UniProtKB-SubCell"/>
</dbReference>
<evidence type="ECO:0000256" key="6">
    <source>
        <dbReference type="ARBA" id="ARBA00023139"/>
    </source>
</evidence>
<dbReference type="PANTHER" id="PTHR35789:SF1">
    <property type="entry name" value="SPORE GERMINATION PROTEIN B3"/>
    <property type="match status" value="1"/>
</dbReference>
<comment type="caution">
    <text evidence="10">The sequence shown here is derived from an EMBL/GenBank/DDBJ whole genome shotgun (WGS) entry which is preliminary data.</text>
</comment>
<dbReference type="Proteomes" id="UP000266177">
    <property type="component" value="Unassembled WGS sequence"/>
</dbReference>
<comment type="similarity">
    <text evidence="2">Belongs to the GerABKC lipoprotein family.</text>
</comment>
<evidence type="ECO:0000259" key="8">
    <source>
        <dbReference type="Pfam" id="PF05504"/>
    </source>
</evidence>
<organism evidence="10 11">
    <name type="scientific">Paenibacillus thiaminolyticus</name>
    <name type="common">Bacillus thiaminolyticus</name>
    <dbReference type="NCBI Taxonomy" id="49283"/>
    <lineage>
        <taxon>Bacteria</taxon>
        <taxon>Bacillati</taxon>
        <taxon>Bacillota</taxon>
        <taxon>Bacilli</taxon>
        <taxon>Bacillales</taxon>
        <taxon>Paenibacillaceae</taxon>
        <taxon>Paenibacillus</taxon>
    </lineage>
</organism>
<protein>
    <submittedName>
        <fullName evidence="10">Ger(X)C family spore germination protein</fullName>
    </submittedName>
</protein>
<dbReference type="InterPro" id="IPR038501">
    <property type="entry name" value="Spore_GerAC_C_sf"/>
</dbReference>
<reference evidence="10 11" key="1">
    <citation type="submission" date="2018-09" db="EMBL/GenBank/DDBJ databases">
        <title>Paenibacillus SK2017-BO5.</title>
        <authorList>
            <person name="Piskunova J.V."/>
            <person name="Dubiley S.A."/>
            <person name="Severinov K.V."/>
        </authorList>
    </citation>
    <scope>NUCLEOTIDE SEQUENCE [LARGE SCALE GENOMIC DNA]</scope>
    <source>
        <strain evidence="10 11">BO5</strain>
    </source>
</reference>
<dbReference type="InterPro" id="IPR008844">
    <property type="entry name" value="Spore_GerAC-like"/>
</dbReference>
<dbReference type="Pfam" id="PF05504">
    <property type="entry name" value="Spore_GerAC"/>
    <property type="match status" value="1"/>
</dbReference>
<evidence type="ECO:0000313" key="10">
    <source>
        <dbReference type="EMBL" id="RJG24819.1"/>
    </source>
</evidence>
<accession>A0A3A3GLL5</accession>
<evidence type="ECO:0000256" key="1">
    <source>
        <dbReference type="ARBA" id="ARBA00004635"/>
    </source>
</evidence>
<evidence type="ECO:0000313" key="11">
    <source>
        <dbReference type="Proteomes" id="UP000266177"/>
    </source>
</evidence>
<dbReference type="PANTHER" id="PTHR35789">
    <property type="entry name" value="SPORE GERMINATION PROTEIN B3"/>
    <property type="match status" value="1"/>
</dbReference>
<evidence type="ECO:0000256" key="3">
    <source>
        <dbReference type="ARBA" id="ARBA00022544"/>
    </source>
</evidence>
<dbReference type="GO" id="GO:0009847">
    <property type="term" value="P:spore germination"/>
    <property type="evidence" value="ECO:0007669"/>
    <property type="project" value="InterPro"/>
</dbReference>
<gene>
    <name evidence="10" type="ORF">DQX05_08215</name>
</gene>
<comment type="subcellular location">
    <subcellularLocation>
        <location evidence="1">Membrane</location>
        <topology evidence="1">Lipid-anchor</topology>
    </subcellularLocation>
</comment>
<evidence type="ECO:0000256" key="2">
    <source>
        <dbReference type="ARBA" id="ARBA00007886"/>
    </source>
</evidence>
<dbReference type="OrthoDB" id="9816067at2"/>
<keyword evidence="6" id="KW-0564">Palmitate</keyword>
<keyword evidence="5" id="KW-0472">Membrane</keyword>
<dbReference type="AlphaFoldDB" id="A0A3A3GLL5"/>
<evidence type="ECO:0000256" key="4">
    <source>
        <dbReference type="ARBA" id="ARBA00022729"/>
    </source>
</evidence>
<keyword evidence="7" id="KW-0449">Lipoprotein</keyword>
<proteinExistence type="inferred from homology"/>
<keyword evidence="4" id="KW-0732">Signal</keyword>
<evidence type="ECO:0000259" key="9">
    <source>
        <dbReference type="Pfam" id="PF25198"/>
    </source>
</evidence>